<proteinExistence type="predicted"/>
<dbReference type="AlphaFoldDB" id="A0A3N5BAA8"/>
<dbReference type="OrthoDB" id="2971401at2"/>
<gene>
    <name evidence="1" type="ORF">EDC24_1541</name>
</gene>
<evidence type="ECO:0000313" key="2">
    <source>
        <dbReference type="Proteomes" id="UP000276443"/>
    </source>
</evidence>
<reference evidence="1 2" key="1">
    <citation type="submission" date="2018-11" db="EMBL/GenBank/DDBJ databases">
        <title>Genomic Encyclopedia of Type Strains, Phase IV (KMG-IV): sequencing the most valuable type-strain genomes for metagenomic binning, comparative biology and taxonomic classification.</title>
        <authorList>
            <person name="Goeker M."/>
        </authorList>
    </citation>
    <scope>NUCLEOTIDE SEQUENCE [LARGE SCALE GENOMIC DNA]</scope>
    <source>
        <strain evidence="1 2">DSM 18090</strain>
    </source>
</reference>
<name>A0A3N5BAA8_9BACI</name>
<protein>
    <submittedName>
        <fullName evidence="1">Uncharacterized protein</fullName>
    </submittedName>
</protein>
<keyword evidence="2" id="KW-1185">Reference proteome</keyword>
<accession>A0A3N5BAA8</accession>
<evidence type="ECO:0000313" key="1">
    <source>
        <dbReference type="EMBL" id="RPF54343.1"/>
    </source>
</evidence>
<dbReference type="EMBL" id="RKRF01000008">
    <property type="protein sequence ID" value="RPF54343.1"/>
    <property type="molecule type" value="Genomic_DNA"/>
</dbReference>
<organism evidence="1 2">
    <name type="scientific">Aquisalibacillus elongatus</name>
    <dbReference type="NCBI Taxonomy" id="485577"/>
    <lineage>
        <taxon>Bacteria</taxon>
        <taxon>Bacillati</taxon>
        <taxon>Bacillota</taxon>
        <taxon>Bacilli</taxon>
        <taxon>Bacillales</taxon>
        <taxon>Bacillaceae</taxon>
        <taxon>Aquisalibacillus</taxon>
    </lineage>
</organism>
<dbReference type="Proteomes" id="UP000276443">
    <property type="component" value="Unassembled WGS sequence"/>
</dbReference>
<dbReference type="RefSeq" id="WP_124221260.1">
    <property type="nucleotide sequence ID" value="NZ_RKRF01000008.1"/>
</dbReference>
<comment type="caution">
    <text evidence="1">The sequence shown here is derived from an EMBL/GenBank/DDBJ whole genome shotgun (WGS) entry which is preliminary data.</text>
</comment>
<sequence length="180" mass="21452">MRKLLLVLAIFIFYIVTNSLQQVDRILHHEVETELETDEEEKTPWVDDTLNAEDAWLSKPNVNQIKSKYKSEFERLTEDTLSYINDLKEDILAEVNNKDTNTLTLGMTILKYEKKATQLEEEIDTSYQKLFQEYQSELRRNGYSTTHVKQLKRQYSETKSDIKDDLYQEANAWIEEQKRF</sequence>